<sequence>MEALWKQVSGRREELVATCDSKERRINSVLSADSTTVQYNHEYIHPWCYVNRERTANERVLKVDDHFDEDVPASVAERFGEGSSKGSSSCKVARFRDVFDPCDGGDRREEDRDGFGAGPSSANGHMPQTPQTPRPATMSPQTSPRTFAQRNQMEPNFSFNALRPSREWYYLLAGLLTRAVLEGYLTAHWRGIEPLEVLLGVGLGMTPSMSRSNGAGSRPTGQLGDPPSGTTAGRASGGDDLEFKEFDPDDLPDLEEAARILFPSLREPMGGGNTPVYYAREGY</sequence>
<keyword evidence="2" id="KW-1185">Reference proteome</keyword>
<evidence type="ECO:0000313" key="2">
    <source>
        <dbReference type="Proteomes" id="UP001144978"/>
    </source>
</evidence>
<gene>
    <name evidence="1" type="ORF">NUW54_g2882</name>
</gene>
<proteinExistence type="predicted"/>
<accession>A0ACC1Q2B4</accession>
<protein>
    <submittedName>
        <fullName evidence="1">Uncharacterized protein</fullName>
    </submittedName>
</protein>
<organism evidence="1 2">
    <name type="scientific">Trametes sanguinea</name>
    <dbReference type="NCBI Taxonomy" id="158606"/>
    <lineage>
        <taxon>Eukaryota</taxon>
        <taxon>Fungi</taxon>
        <taxon>Dikarya</taxon>
        <taxon>Basidiomycota</taxon>
        <taxon>Agaricomycotina</taxon>
        <taxon>Agaricomycetes</taxon>
        <taxon>Polyporales</taxon>
        <taxon>Polyporaceae</taxon>
        <taxon>Trametes</taxon>
    </lineage>
</organism>
<dbReference type="EMBL" id="JANSHE010000573">
    <property type="protein sequence ID" value="KAJ3009176.1"/>
    <property type="molecule type" value="Genomic_DNA"/>
</dbReference>
<dbReference type="Proteomes" id="UP001144978">
    <property type="component" value="Unassembled WGS sequence"/>
</dbReference>
<name>A0ACC1Q2B4_9APHY</name>
<comment type="caution">
    <text evidence="1">The sequence shown here is derived from an EMBL/GenBank/DDBJ whole genome shotgun (WGS) entry which is preliminary data.</text>
</comment>
<evidence type="ECO:0000313" key="1">
    <source>
        <dbReference type="EMBL" id="KAJ3009176.1"/>
    </source>
</evidence>
<reference evidence="1" key="1">
    <citation type="submission" date="2022-08" db="EMBL/GenBank/DDBJ databases">
        <title>Genome Sequence of Pycnoporus sanguineus.</title>
        <authorList>
            <person name="Buettner E."/>
        </authorList>
    </citation>
    <scope>NUCLEOTIDE SEQUENCE</scope>
    <source>
        <strain evidence="1">CG-C14</strain>
    </source>
</reference>